<dbReference type="InterPro" id="IPR016167">
    <property type="entry name" value="FAD-bd_PCMH_sub1"/>
</dbReference>
<dbReference type="SUPFAM" id="SSF56176">
    <property type="entry name" value="FAD-binding/transporter-associated domain-like"/>
    <property type="match status" value="1"/>
</dbReference>
<dbReference type="STRING" id="1141098.A0A1Y2DUR8"/>
<keyword evidence="2" id="KW-0285">Flavoprotein</keyword>
<dbReference type="Pfam" id="PF01565">
    <property type="entry name" value="FAD_binding_4"/>
    <property type="match status" value="1"/>
</dbReference>
<dbReference type="GO" id="GO:0016491">
    <property type="term" value="F:oxidoreductase activity"/>
    <property type="evidence" value="ECO:0007669"/>
    <property type="project" value="UniProtKB-KW"/>
</dbReference>
<dbReference type="EMBL" id="MCFJ01000009">
    <property type="protein sequence ID" value="ORY62395.1"/>
    <property type="molecule type" value="Genomic_DNA"/>
</dbReference>
<feature type="chain" id="PRO_5013028221" description="FAD-binding PCMH-type domain-containing protein" evidence="5">
    <location>
        <begin position="22"/>
        <end position="494"/>
    </location>
</feature>
<evidence type="ECO:0000313" key="8">
    <source>
        <dbReference type="Proteomes" id="UP000193689"/>
    </source>
</evidence>
<dbReference type="Gene3D" id="3.40.462.20">
    <property type="match status" value="1"/>
</dbReference>
<accession>A0A1Y2DUR8</accession>
<proteinExistence type="inferred from homology"/>
<protein>
    <recommendedName>
        <fullName evidence="6">FAD-binding PCMH-type domain-containing protein</fullName>
    </recommendedName>
</protein>
<evidence type="ECO:0000256" key="2">
    <source>
        <dbReference type="ARBA" id="ARBA00022630"/>
    </source>
</evidence>
<evidence type="ECO:0000256" key="5">
    <source>
        <dbReference type="SAM" id="SignalP"/>
    </source>
</evidence>
<evidence type="ECO:0000259" key="6">
    <source>
        <dbReference type="PROSITE" id="PS51387"/>
    </source>
</evidence>
<dbReference type="GeneID" id="63779230"/>
<evidence type="ECO:0000256" key="3">
    <source>
        <dbReference type="ARBA" id="ARBA00022827"/>
    </source>
</evidence>
<organism evidence="7 8">
    <name type="scientific">Pseudomassariella vexata</name>
    <dbReference type="NCBI Taxonomy" id="1141098"/>
    <lineage>
        <taxon>Eukaryota</taxon>
        <taxon>Fungi</taxon>
        <taxon>Dikarya</taxon>
        <taxon>Ascomycota</taxon>
        <taxon>Pezizomycotina</taxon>
        <taxon>Sordariomycetes</taxon>
        <taxon>Xylariomycetidae</taxon>
        <taxon>Amphisphaeriales</taxon>
        <taxon>Pseudomassariaceae</taxon>
        <taxon>Pseudomassariella</taxon>
    </lineage>
</organism>
<dbReference type="Proteomes" id="UP000193689">
    <property type="component" value="Unassembled WGS sequence"/>
</dbReference>
<sequence length="494" mass="53680">MSFISLSLLAGLFAYLSPTNALTAPSPATSACSVLTSSLGAKKVASSRLSLEYISSKQDYWNARQSSYKPTCVIYPEAAEDVSVALKAINAAGTRFAIKAGGHNTNDFFSSVDDGVLIDLGYMTAKSYDESTTLATYEPGNRWGDLYNFYQPYGRTVMGGRLNGVGSGLALGGGLSYLSPQYGMACDSFRELEVVLPSGEIVTASNTSNPDLFLGLRGGGGNAYGVVTKYTVQSRPAGKFFAGNIVYLFQHTDAVVDAVRDFTLYNLDPKASVMATYETLTTPDLNLNLDEVIILFVVYDGEDPGTAFANFTSIPNLVDTSSLRTYPQVTDMPVPLLAQLTRADNIFRMGVHHIETDTYKTALKNWRAWASANKGQYTYTSFNLYPVAKSLTDASKAQGGNALQMPDGPWLWSNYVLSTPPDLLNVTYEKVQASFRDMVAATPMATDLPLFLNEAAKDQNALATFSTYSELQKIKRKYDPDGFFETKTGGWSFA</sequence>
<evidence type="ECO:0000313" key="7">
    <source>
        <dbReference type="EMBL" id="ORY62395.1"/>
    </source>
</evidence>
<evidence type="ECO:0000256" key="1">
    <source>
        <dbReference type="ARBA" id="ARBA00005466"/>
    </source>
</evidence>
<dbReference type="PANTHER" id="PTHR42973">
    <property type="entry name" value="BINDING OXIDOREDUCTASE, PUTATIVE (AFU_ORTHOLOGUE AFUA_1G17690)-RELATED"/>
    <property type="match status" value="1"/>
</dbReference>
<dbReference type="Gene3D" id="3.30.465.10">
    <property type="match status" value="1"/>
</dbReference>
<feature type="signal peptide" evidence="5">
    <location>
        <begin position="1"/>
        <end position="21"/>
    </location>
</feature>
<keyword evidence="3" id="KW-0274">FAD</keyword>
<dbReference type="Gene3D" id="3.30.43.10">
    <property type="entry name" value="Uridine Diphospho-n-acetylenolpyruvylglucosamine Reductase, domain 2"/>
    <property type="match status" value="1"/>
</dbReference>
<dbReference type="OrthoDB" id="2151789at2759"/>
<dbReference type="InParanoid" id="A0A1Y2DUR8"/>
<dbReference type="InterPro" id="IPR036318">
    <property type="entry name" value="FAD-bd_PCMH-like_sf"/>
</dbReference>
<dbReference type="InterPro" id="IPR016166">
    <property type="entry name" value="FAD-bd_PCMH"/>
</dbReference>
<comment type="similarity">
    <text evidence="1">Belongs to the oxygen-dependent FAD-linked oxidoreductase family.</text>
</comment>
<dbReference type="PROSITE" id="PS51387">
    <property type="entry name" value="FAD_PCMH"/>
    <property type="match status" value="1"/>
</dbReference>
<comment type="caution">
    <text evidence="7">The sequence shown here is derived from an EMBL/GenBank/DDBJ whole genome shotgun (WGS) entry which is preliminary data.</text>
</comment>
<dbReference type="AlphaFoldDB" id="A0A1Y2DUR8"/>
<evidence type="ECO:0000256" key="4">
    <source>
        <dbReference type="ARBA" id="ARBA00023002"/>
    </source>
</evidence>
<keyword evidence="4" id="KW-0560">Oxidoreductase</keyword>
<dbReference type="PANTHER" id="PTHR42973:SF22">
    <property type="entry name" value="FAD-BINDING PCMH-TYPE DOMAIN-CONTAINING PROTEIN-RELATED"/>
    <property type="match status" value="1"/>
</dbReference>
<dbReference type="InterPro" id="IPR050416">
    <property type="entry name" value="FAD-linked_Oxidoreductase"/>
</dbReference>
<keyword evidence="5" id="KW-0732">Signal</keyword>
<keyword evidence="8" id="KW-1185">Reference proteome</keyword>
<dbReference type="RefSeq" id="XP_040714231.1">
    <property type="nucleotide sequence ID" value="XM_040863018.1"/>
</dbReference>
<feature type="domain" description="FAD-binding PCMH-type" evidence="6">
    <location>
        <begin position="66"/>
        <end position="237"/>
    </location>
</feature>
<dbReference type="GO" id="GO:0071949">
    <property type="term" value="F:FAD binding"/>
    <property type="evidence" value="ECO:0007669"/>
    <property type="project" value="InterPro"/>
</dbReference>
<name>A0A1Y2DUR8_9PEZI</name>
<dbReference type="InterPro" id="IPR016169">
    <property type="entry name" value="FAD-bd_PCMH_sub2"/>
</dbReference>
<reference evidence="7 8" key="1">
    <citation type="submission" date="2016-07" db="EMBL/GenBank/DDBJ databases">
        <title>Pervasive Adenine N6-methylation of Active Genes in Fungi.</title>
        <authorList>
            <consortium name="DOE Joint Genome Institute"/>
            <person name="Mondo S.J."/>
            <person name="Dannebaum R.O."/>
            <person name="Kuo R.C."/>
            <person name="Labutti K."/>
            <person name="Haridas S."/>
            <person name="Kuo A."/>
            <person name="Salamov A."/>
            <person name="Ahrendt S.R."/>
            <person name="Lipzen A."/>
            <person name="Sullivan W."/>
            <person name="Andreopoulos W.B."/>
            <person name="Clum A."/>
            <person name="Lindquist E."/>
            <person name="Daum C."/>
            <person name="Ramamoorthy G.K."/>
            <person name="Gryganskyi A."/>
            <person name="Culley D."/>
            <person name="Magnuson J.K."/>
            <person name="James T.Y."/>
            <person name="O'Malley M.A."/>
            <person name="Stajich J.E."/>
            <person name="Spatafora J.W."/>
            <person name="Visel A."/>
            <person name="Grigoriev I.V."/>
        </authorList>
    </citation>
    <scope>NUCLEOTIDE SEQUENCE [LARGE SCALE GENOMIC DNA]</scope>
    <source>
        <strain evidence="7 8">CBS 129021</strain>
    </source>
</reference>
<dbReference type="InterPro" id="IPR006094">
    <property type="entry name" value="Oxid_FAD_bind_N"/>
</dbReference>
<gene>
    <name evidence="7" type="ORF">BCR38DRAFT_475765</name>
</gene>